<dbReference type="SUPFAM" id="SSF53597">
    <property type="entry name" value="Dihydrofolate reductase-like"/>
    <property type="match status" value="1"/>
</dbReference>
<sequence>MKRPYVILNAAMTLDGKISSLAGDSRISCKKDLDRTHKLRAEVDGVMVGIGTILADDPSLTVRRVSGKNPVRIIVDSRGRTPPEARVLEDTAPTIVAVSNKAGKRDIEGLRSLGARVIVTGKEDKVDLNSLLKEILDQEMEKILLEGGSTLNWGMLNQGLVDEVRIAVRPCIIGGENAKTLVGGRGFDKIEEGVELELKNTERVGSNLLLIYNVKGASSCSKK</sequence>
<comment type="pathway">
    <text evidence="1">Cofactor biosynthesis; riboflavin biosynthesis.</text>
</comment>
<dbReference type="Gene3D" id="3.40.430.10">
    <property type="entry name" value="Dihydrofolate Reductase, subunit A"/>
    <property type="match status" value="1"/>
</dbReference>
<evidence type="ECO:0000256" key="3">
    <source>
        <dbReference type="ARBA" id="ARBA00011738"/>
    </source>
</evidence>
<evidence type="ECO:0000256" key="2">
    <source>
        <dbReference type="ARBA" id="ARBA00009723"/>
    </source>
</evidence>
<dbReference type="EC" id="1.1.1.302" evidence="9"/>
<evidence type="ECO:0000256" key="1">
    <source>
        <dbReference type="ARBA" id="ARBA00005104"/>
    </source>
</evidence>
<dbReference type="InterPro" id="IPR002734">
    <property type="entry name" value="RibDG_C"/>
</dbReference>
<keyword evidence="5" id="KW-0521">NADP</keyword>
<evidence type="ECO:0000256" key="4">
    <source>
        <dbReference type="ARBA" id="ARBA00022619"/>
    </source>
</evidence>
<evidence type="ECO:0000313" key="12">
    <source>
        <dbReference type="Proteomes" id="UP000070284"/>
    </source>
</evidence>
<dbReference type="EMBL" id="LHXO01000024">
    <property type="protein sequence ID" value="KXA95135.1"/>
    <property type="molecule type" value="Genomic_DNA"/>
</dbReference>
<comment type="caution">
    <text evidence="11">The sequence shown here is derived from an EMBL/GenBank/DDBJ whole genome shotgun (WGS) entry which is preliminary data.</text>
</comment>
<evidence type="ECO:0000256" key="6">
    <source>
        <dbReference type="ARBA" id="ARBA00023002"/>
    </source>
</evidence>
<evidence type="ECO:0000313" key="11">
    <source>
        <dbReference type="EMBL" id="KXA95135.1"/>
    </source>
</evidence>
<proteinExistence type="inferred from homology"/>
<dbReference type="InterPro" id="IPR006401">
    <property type="entry name" value="Rib_reduct_arc"/>
</dbReference>
<dbReference type="AlphaFoldDB" id="A0A133ULN5"/>
<name>A0A133ULN5_9EURY</name>
<dbReference type="PATRIC" id="fig|1698264.3.peg.1026"/>
<evidence type="ECO:0000259" key="10">
    <source>
        <dbReference type="Pfam" id="PF01872"/>
    </source>
</evidence>
<feature type="domain" description="Bacterial bifunctional deaminase-reductase C-terminal" evidence="10">
    <location>
        <begin position="4"/>
        <end position="209"/>
    </location>
</feature>
<dbReference type="NCBIfam" id="TIGR00227">
    <property type="entry name" value="ribD_Cterm"/>
    <property type="match status" value="1"/>
</dbReference>
<comment type="similarity">
    <text evidence="2">Belongs to the HTP reductase family.</text>
</comment>
<dbReference type="GO" id="GO:0008703">
    <property type="term" value="F:5-amino-6-(5-phosphoribosylamino)uracil reductase activity"/>
    <property type="evidence" value="ECO:0007669"/>
    <property type="project" value="InterPro"/>
</dbReference>
<dbReference type="Proteomes" id="UP000070284">
    <property type="component" value="Unassembled WGS sequence"/>
</dbReference>
<evidence type="ECO:0000256" key="7">
    <source>
        <dbReference type="ARBA" id="ARBA00047550"/>
    </source>
</evidence>
<keyword evidence="6" id="KW-0560">Oxidoreductase</keyword>
<dbReference type="UniPathway" id="UPA00275"/>
<dbReference type="InterPro" id="IPR024072">
    <property type="entry name" value="DHFR-like_dom_sf"/>
</dbReference>
<dbReference type="PANTHER" id="PTHR38011">
    <property type="entry name" value="DIHYDROFOLATE REDUCTASE FAMILY PROTEIN (AFU_ORTHOLOGUE AFUA_8G06820)"/>
    <property type="match status" value="1"/>
</dbReference>
<dbReference type="Pfam" id="PF01872">
    <property type="entry name" value="RibD_C"/>
    <property type="match status" value="1"/>
</dbReference>
<comment type="subunit">
    <text evidence="3">Homodimer.</text>
</comment>
<organism evidence="11 12">
    <name type="scientific">candidate division MSBL1 archaeon SCGC-AAA259E19</name>
    <dbReference type="NCBI Taxonomy" id="1698264"/>
    <lineage>
        <taxon>Archaea</taxon>
        <taxon>Methanobacteriati</taxon>
        <taxon>Methanobacteriota</taxon>
        <taxon>candidate division MSBL1</taxon>
    </lineage>
</organism>
<evidence type="ECO:0000256" key="5">
    <source>
        <dbReference type="ARBA" id="ARBA00022857"/>
    </source>
</evidence>
<dbReference type="PANTHER" id="PTHR38011:SF7">
    <property type="entry name" value="2,5-DIAMINO-6-RIBOSYLAMINO-4(3H)-PYRIMIDINONE 5'-PHOSPHATE REDUCTASE"/>
    <property type="match status" value="1"/>
</dbReference>
<accession>A0A133ULN5</accession>
<comment type="catalytic activity">
    <reaction evidence="7">
        <text>2,5-diamino-6-(1-D-ribitylamino)pyrimidin-4(3H)-one 5'-phosphate + NAD(+) = 2,5-diamino-6-(1-D-ribosylamino)pyrimidin-4(3H)-one 5'-phosphate + NADH + H(+)</text>
        <dbReference type="Rhea" id="RHEA:27274"/>
        <dbReference type="ChEBI" id="CHEBI:15378"/>
        <dbReference type="ChEBI" id="CHEBI:57540"/>
        <dbReference type="ChEBI" id="CHEBI:57945"/>
        <dbReference type="ChEBI" id="CHEBI:58890"/>
        <dbReference type="ChEBI" id="CHEBI:59545"/>
        <dbReference type="EC" id="1.1.1.302"/>
    </reaction>
</comment>
<dbReference type="GO" id="GO:0009231">
    <property type="term" value="P:riboflavin biosynthetic process"/>
    <property type="evidence" value="ECO:0007669"/>
    <property type="project" value="UniProtKB-UniPathway"/>
</dbReference>
<reference evidence="11 12" key="1">
    <citation type="journal article" date="2016" name="Sci. Rep.">
        <title>Metabolic traits of an uncultured archaeal lineage -MSBL1- from brine pools of the Red Sea.</title>
        <authorList>
            <person name="Mwirichia R."/>
            <person name="Alam I."/>
            <person name="Rashid M."/>
            <person name="Vinu M."/>
            <person name="Ba-Alawi W."/>
            <person name="Anthony Kamau A."/>
            <person name="Kamanda Ngugi D."/>
            <person name="Goker M."/>
            <person name="Klenk H.P."/>
            <person name="Bajic V."/>
            <person name="Stingl U."/>
        </authorList>
    </citation>
    <scope>NUCLEOTIDE SEQUENCE [LARGE SCALE GENOMIC DNA]</scope>
    <source>
        <strain evidence="11">SCGC-AAA259E19</strain>
    </source>
</reference>
<keyword evidence="4" id="KW-0686">Riboflavin biosynthesis</keyword>
<keyword evidence="12" id="KW-1185">Reference proteome</keyword>
<dbReference type="InterPro" id="IPR050765">
    <property type="entry name" value="Riboflavin_Biosynth_HTPR"/>
</dbReference>
<protein>
    <recommendedName>
        <fullName evidence="9">2,5-diamino-6-(ribosylamino)-4(3H)-pyrimidinone 5'-phosphate reductase</fullName>
        <ecNumber evidence="9">1.1.1.302</ecNumber>
    </recommendedName>
</protein>
<evidence type="ECO:0000256" key="8">
    <source>
        <dbReference type="ARBA" id="ARBA00049020"/>
    </source>
</evidence>
<comment type="catalytic activity">
    <reaction evidence="8">
        <text>2,5-diamino-6-(1-D-ribitylamino)pyrimidin-4(3H)-one 5'-phosphate + NADP(+) = 2,5-diamino-6-(1-D-ribosylamino)pyrimidin-4(3H)-one 5'-phosphate + NADPH + H(+)</text>
        <dbReference type="Rhea" id="RHEA:27278"/>
        <dbReference type="ChEBI" id="CHEBI:15378"/>
        <dbReference type="ChEBI" id="CHEBI:57783"/>
        <dbReference type="ChEBI" id="CHEBI:58349"/>
        <dbReference type="ChEBI" id="CHEBI:58890"/>
        <dbReference type="ChEBI" id="CHEBI:59545"/>
        <dbReference type="EC" id="1.1.1.302"/>
    </reaction>
</comment>
<gene>
    <name evidence="11" type="ORF">AKJ65_02415</name>
</gene>
<dbReference type="GO" id="GO:0050661">
    <property type="term" value="F:NADP binding"/>
    <property type="evidence" value="ECO:0007669"/>
    <property type="project" value="InterPro"/>
</dbReference>
<dbReference type="InterPro" id="IPR011549">
    <property type="entry name" value="RibD_C"/>
</dbReference>
<evidence type="ECO:0000256" key="9">
    <source>
        <dbReference type="NCBIfam" id="TIGR01508"/>
    </source>
</evidence>
<dbReference type="NCBIfam" id="TIGR01508">
    <property type="entry name" value="rib_reduct_arch"/>
    <property type="match status" value="1"/>
</dbReference>